<reference evidence="1 2" key="1">
    <citation type="journal article" date="2009" name="Science">
        <title>Green evolution and dynamic adaptations revealed by genomes of the marine picoeukaryotes Micromonas.</title>
        <authorList>
            <person name="Worden A.Z."/>
            <person name="Lee J.H."/>
            <person name="Mock T."/>
            <person name="Rouze P."/>
            <person name="Simmons M.P."/>
            <person name="Aerts A.L."/>
            <person name="Allen A.E."/>
            <person name="Cuvelier M.L."/>
            <person name="Derelle E."/>
            <person name="Everett M.V."/>
            <person name="Foulon E."/>
            <person name="Grimwood J."/>
            <person name="Gundlach H."/>
            <person name="Henrissat B."/>
            <person name="Napoli C."/>
            <person name="McDonald S.M."/>
            <person name="Parker M.S."/>
            <person name="Rombauts S."/>
            <person name="Salamov A."/>
            <person name="Von Dassow P."/>
            <person name="Badger J.H."/>
            <person name="Coutinho P.M."/>
            <person name="Demir E."/>
            <person name="Dubchak I."/>
            <person name="Gentemann C."/>
            <person name="Eikrem W."/>
            <person name="Gready J.E."/>
            <person name="John U."/>
            <person name="Lanier W."/>
            <person name="Lindquist E.A."/>
            <person name="Lucas S."/>
            <person name="Mayer K.F."/>
            <person name="Moreau H."/>
            <person name="Not F."/>
            <person name="Otillar R."/>
            <person name="Panaud O."/>
            <person name="Pangilinan J."/>
            <person name="Paulsen I."/>
            <person name="Piegu B."/>
            <person name="Poliakov A."/>
            <person name="Robbens S."/>
            <person name="Schmutz J."/>
            <person name="Toulza E."/>
            <person name="Wyss T."/>
            <person name="Zelensky A."/>
            <person name="Zhou K."/>
            <person name="Armbrust E.V."/>
            <person name="Bhattacharya D."/>
            <person name="Goodenough U.W."/>
            <person name="Van de Peer Y."/>
            <person name="Grigoriev I.V."/>
        </authorList>
    </citation>
    <scope>NUCLEOTIDE SEQUENCE [LARGE SCALE GENOMIC DNA]</scope>
    <source>
        <strain evidence="1 2">CCMP1545</strain>
    </source>
</reference>
<proteinExistence type="predicted"/>
<keyword evidence="2" id="KW-1185">Reference proteome</keyword>
<dbReference type="eggNOG" id="ENOG502QTEG">
    <property type="taxonomic scope" value="Eukaryota"/>
</dbReference>
<feature type="non-terminal residue" evidence="1">
    <location>
        <position position="1"/>
    </location>
</feature>
<dbReference type="EMBL" id="GG663739">
    <property type="protein sequence ID" value="EEH57484.1"/>
    <property type="molecule type" value="Genomic_DNA"/>
</dbReference>
<dbReference type="GO" id="GO:0015995">
    <property type="term" value="P:chlorophyll biosynthetic process"/>
    <property type="evidence" value="ECO:0007669"/>
    <property type="project" value="InterPro"/>
</dbReference>
<dbReference type="GeneID" id="9684097"/>
<protein>
    <submittedName>
        <fullName evidence="1">Predicted protein</fullName>
    </submittedName>
</protein>
<dbReference type="SUPFAM" id="SSF48452">
    <property type="entry name" value="TPR-like"/>
    <property type="match status" value="1"/>
</dbReference>
<organism evidence="2">
    <name type="scientific">Micromonas pusilla (strain CCMP1545)</name>
    <name type="common">Picoplanktonic green alga</name>
    <dbReference type="NCBI Taxonomy" id="564608"/>
    <lineage>
        <taxon>Eukaryota</taxon>
        <taxon>Viridiplantae</taxon>
        <taxon>Chlorophyta</taxon>
        <taxon>Mamiellophyceae</taxon>
        <taxon>Mamiellales</taxon>
        <taxon>Mamiellaceae</taxon>
        <taxon>Micromonas</taxon>
    </lineage>
</organism>
<evidence type="ECO:0000313" key="1">
    <source>
        <dbReference type="EMBL" id="EEH57484.1"/>
    </source>
</evidence>
<dbReference type="RefSeq" id="XP_003059029.1">
    <property type="nucleotide sequence ID" value="XM_003058983.1"/>
</dbReference>
<dbReference type="Pfam" id="PF13181">
    <property type="entry name" value="TPR_8"/>
    <property type="match status" value="1"/>
</dbReference>
<dbReference type="OMA" id="ETCTDYT"/>
<dbReference type="Gene3D" id="1.25.40.10">
    <property type="entry name" value="Tetratricopeptide repeat domain"/>
    <property type="match status" value="1"/>
</dbReference>
<dbReference type="InterPro" id="IPR019734">
    <property type="entry name" value="TPR_rpt"/>
</dbReference>
<evidence type="ECO:0000313" key="2">
    <source>
        <dbReference type="Proteomes" id="UP000001876"/>
    </source>
</evidence>
<dbReference type="Proteomes" id="UP000001876">
    <property type="component" value="Unassembled WGS sequence"/>
</dbReference>
<dbReference type="PANTHER" id="PTHR47310:SF2">
    <property type="entry name" value="PROTEIN FLUORESCENT IN BLUE LIGHT, CHLOROPLASTIC"/>
    <property type="match status" value="1"/>
</dbReference>
<gene>
    <name evidence="1" type="ORF">MICPUCDRAFT_17015</name>
</gene>
<accession>C1MSC7</accession>
<sequence>VALVGAIGAGLSSNARKAEIAELNEKLRAVNVALRQQIRNPSPNAAPGATAGALSKDFDSASLDELKKALREGRALLKVETPAAYAEAEKVFNKALMLSRMQGDQVQIRRATRGLAASKRGLGDTKGSIVFLKEVLDISRQLGDRTGDTDALGNIADLYTEIGDLENAGKYYDEYLDALNDEMST</sequence>
<dbReference type="InterPro" id="IPR044243">
    <property type="entry name" value="FLU"/>
</dbReference>
<dbReference type="AlphaFoldDB" id="C1MSC7"/>
<name>C1MSC7_MICPC</name>
<dbReference type="STRING" id="564608.C1MSC7"/>
<dbReference type="PANTHER" id="PTHR47310">
    <property type="entry name" value="PROTEIN FLUORESCENT IN BLUE LIGHT, CHLOROPLASTIC"/>
    <property type="match status" value="1"/>
</dbReference>
<dbReference type="KEGG" id="mpp:MICPUCDRAFT_17015"/>
<dbReference type="InterPro" id="IPR011990">
    <property type="entry name" value="TPR-like_helical_dom_sf"/>
</dbReference>
<dbReference type="OrthoDB" id="286233at2759"/>